<dbReference type="Proteomes" id="UP000295097">
    <property type="component" value="Unassembled WGS sequence"/>
</dbReference>
<dbReference type="Pfam" id="PF07756">
    <property type="entry name" value="DUF1612"/>
    <property type="match status" value="1"/>
</dbReference>
<dbReference type="AlphaFoldDB" id="A0A4V2V370"/>
<reference evidence="3 4" key="1">
    <citation type="submission" date="2019-03" db="EMBL/GenBank/DDBJ databases">
        <title>Freshwater and sediment microbial communities from various areas in North America, analyzing microbe dynamics in response to fracking.</title>
        <authorList>
            <person name="Lamendella R."/>
        </authorList>
    </citation>
    <scope>NUCLEOTIDE SEQUENCE [LARGE SCALE GENOMIC DNA]</scope>
    <source>
        <strain evidence="3 4">175.2</strain>
    </source>
</reference>
<feature type="domain" description="DUF1612" evidence="1">
    <location>
        <begin position="14"/>
        <end position="53"/>
    </location>
</feature>
<keyword evidence="4" id="KW-1185">Reference proteome</keyword>
<dbReference type="EMBL" id="SMAR01000047">
    <property type="protein sequence ID" value="TCT30117.1"/>
    <property type="molecule type" value="Genomic_DNA"/>
</dbReference>
<protein>
    <submittedName>
        <fullName evidence="3">DNA binding protein with HTH domain</fullName>
    </submittedName>
</protein>
<evidence type="ECO:0000313" key="4">
    <source>
        <dbReference type="Proteomes" id="UP000295097"/>
    </source>
</evidence>
<comment type="caution">
    <text evidence="3">The sequence shown here is derived from an EMBL/GenBank/DDBJ whole genome shotgun (WGS) entry which is preliminary data.</text>
</comment>
<dbReference type="InterPro" id="IPR011670">
    <property type="entry name" value="DUF1612"/>
</dbReference>
<dbReference type="Pfam" id="PF11972">
    <property type="entry name" value="HTH_13"/>
    <property type="match status" value="1"/>
</dbReference>
<dbReference type="InterPro" id="IPR021068">
    <property type="entry name" value="HTH_DNA-bd"/>
</dbReference>
<accession>A0A4V2V370</accession>
<evidence type="ECO:0000313" key="3">
    <source>
        <dbReference type="EMBL" id="TCT30117.1"/>
    </source>
</evidence>
<evidence type="ECO:0000259" key="1">
    <source>
        <dbReference type="Pfam" id="PF07756"/>
    </source>
</evidence>
<sequence length="91" mass="9838">MSVKERWKQVSGGARDRTTRLVAYLDAMSAAAGMGCKDIDRLTLAKRQLERKAAGRRTTSSLPVAVDLLMSRPIVSAHMIAKAAKITPRGA</sequence>
<feature type="domain" description="HTH DNA binding" evidence="2">
    <location>
        <begin position="62"/>
        <end position="91"/>
    </location>
</feature>
<gene>
    <name evidence="3" type="ORF">EDC90_10478</name>
</gene>
<proteinExistence type="predicted"/>
<organism evidence="3 4">
    <name type="scientific">Martelella mediterranea</name>
    <dbReference type="NCBI Taxonomy" id="293089"/>
    <lineage>
        <taxon>Bacteria</taxon>
        <taxon>Pseudomonadati</taxon>
        <taxon>Pseudomonadota</taxon>
        <taxon>Alphaproteobacteria</taxon>
        <taxon>Hyphomicrobiales</taxon>
        <taxon>Aurantimonadaceae</taxon>
        <taxon>Martelella</taxon>
    </lineage>
</organism>
<evidence type="ECO:0000259" key="2">
    <source>
        <dbReference type="Pfam" id="PF11972"/>
    </source>
</evidence>
<name>A0A4V2V370_9HYPH</name>